<reference evidence="4 5" key="1">
    <citation type="submission" date="2016-01" db="EMBL/GenBank/DDBJ databases">
        <title>Whole genome sequence and analysis of Micromonospora rosaria DSM 803, which can produce antibacterial substance rosamicin.</title>
        <authorList>
            <person name="Yang H."/>
            <person name="He X."/>
            <person name="Zhu D."/>
        </authorList>
    </citation>
    <scope>NUCLEOTIDE SEQUENCE [LARGE SCALE GENOMIC DNA]</scope>
    <source>
        <strain evidence="4 5">DSM 803</strain>
    </source>
</reference>
<dbReference type="InterPro" id="IPR036724">
    <property type="entry name" value="Cobalamin-bd_sf"/>
</dbReference>
<accession>A0A136PKP6</accession>
<dbReference type="Proteomes" id="UP000070620">
    <property type="component" value="Unassembled WGS sequence"/>
</dbReference>
<evidence type="ECO:0000256" key="1">
    <source>
        <dbReference type="ARBA" id="ARBA00022723"/>
    </source>
</evidence>
<keyword evidence="5" id="KW-1185">Reference proteome</keyword>
<dbReference type="GO" id="GO:0046872">
    <property type="term" value="F:metal ion binding"/>
    <property type="evidence" value="ECO:0007669"/>
    <property type="project" value="UniProtKB-KW"/>
</dbReference>
<dbReference type="OrthoDB" id="3782345at2"/>
<dbReference type="GO" id="GO:0008705">
    <property type="term" value="F:methionine synthase activity"/>
    <property type="evidence" value="ECO:0007669"/>
    <property type="project" value="TreeGrafter"/>
</dbReference>
<dbReference type="Gene3D" id="3.40.50.280">
    <property type="entry name" value="Cobalamin-binding domain"/>
    <property type="match status" value="1"/>
</dbReference>
<evidence type="ECO:0000313" key="5">
    <source>
        <dbReference type="Proteomes" id="UP000070620"/>
    </source>
</evidence>
<dbReference type="InterPro" id="IPR050554">
    <property type="entry name" value="Met_Synthase/Corrinoid"/>
</dbReference>
<dbReference type="SUPFAM" id="SSF52242">
    <property type="entry name" value="Cobalamin (vitamin B12)-binding domain"/>
    <property type="match status" value="1"/>
</dbReference>
<keyword evidence="1" id="KW-0479">Metal-binding</keyword>
<dbReference type="GO" id="GO:0031419">
    <property type="term" value="F:cobalamin binding"/>
    <property type="evidence" value="ECO:0007669"/>
    <property type="project" value="InterPro"/>
</dbReference>
<dbReference type="InterPro" id="IPR036594">
    <property type="entry name" value="Meth_synthase_dom"/>
</dbReference>
<keyword evidence="2" id="KW-0170">Cobalt</keyword>
<dbReference type="GO" id="GO:0046653">
    <property type="term" value="P:tetrahydrofolate metabolic process"/>
    <property type="evidence" value="ECO:0007669"/>
    <property type="project" value="TreeGrafter"/>
</dbReference>
<dbReference type="Pfam" id="PF02607">
    <property type="entry name" value="B12-binding_2"/>
    <property type="match status" value="1"/>
</dbReference>
<dbReference type="AlphaFoldDB" id="A0A136PKP6"/>
<dbReference type="Pfam" id="PF02310">
    <property type="entry name" value="B12-binding"/>
    <property type="match status" value="1"/>
</dbReference>
<evidence type="ECO:0000313" key="4">
    <source>
        <dbReference type="EMBL" id="KXK59020.1"/>
    </source>
</evidence>
<name>A0A136PKP6_9ACTN</name>
<protein>
    <submittedName>
        <fullName evidence="4">Cobalamin-binding protein</fullName>
    </submittedName>
</protein>
<evidence type="ECO:0000256" key="2">
    <source>
        <dbReference type="ARBA" id="ARBA00023285"/>
    </source>
</evidence>
<dbReference type="Gene3D" id="1.10.1240.10">
    <property type="entry name" value="Methionine synthase domain"/>
    <property type="match status" value="1"/>
</dbReference>
<dbReference type="PROSITE" id="PS51332">
    <property type="entry name" value="B12_BINDING"/>
    <property type="match status" value="1"/>
</dbReference>
<dbReference type="PANTHER" id="PTHR45833">
    <property type="entry name" value="METHIONINE SYNTHASE"/>
    <property type="match status" value="1"/>
</dbReference>
<dbReference type="GO" id="GO:0050667">
    <property type="term" value="P:homocysteine metabolic process"/>
    <property type="evidence" value="ECO:0007669"/>
    <property type="project" value="TreeGrafter"/>
</dbReference>
<evidence type="ECO:0000259" key="3">
    <source>
        <dbReference type="PROSITE" id="PS51332"/>
    </source>
</evidence>
<comment type="caution">
    <text evidence="4">The sequence shown here is derived from an EMBL/GenBank/DDBJ whole genome shotgun (WGS) entry which is preliminary data.</text>
</comment>
<organism evidence="4 5">
    <name type="scientific">Micromonospora rosaria</name>
    <dbReference type="NCBI Taxonomy" id="47874"/>
    <lineage>
        <taxon>Bacteria</taxon>
        <taxon>Bacillati</taxon>
        <taxon>Actinomycetota</taxon>
        <taxon>Actinomycetes</taxon>
        <taxon>Micromonosporales</taxon>
        <taxon>Micromonosporaceae</taxon>
        <taxon>Micromonospora</taxon>
    </lineage>
</organism>
<gene>
    <name evidence="4" type="ORF">AWW66_26490</name>
</gene>
<dbReference type="InterPro" id="IPR006158">
    <property type="entry name" value="Cobalamin-bd"/>
</dbReference>
<sequence>MVEAYLGCLERADQHGATALALGLVDAGRSVADVLVDLVAAAQREVGRRWLTGRWSVAQEHAATHVSELVVTAVAARTRTPGHRGHVVVACVEGEWHALAARIVAEVVRAAGWRVSFLGASVPARHLVSYLHQTGPDAVLMSCVQPNRLVRAARMVQACRSAGVPVIAGGPGFGPDGRWAPAVGAAAWGGSARDAAHLLERHRHPDGGSHPPAPADGDEYVAVLRRRREVVELTLRALNPPEDRVDDVATGVAHLLDALAAAIRVGDPQLLVDFATWQVTALTARSGQPAVLDTVLERCAALLAEHPRAGHYLRLARTAVAEGR</sequence>
<dbReference type="GO" id="GO:0005829">
    <property type="term" value="C:cytosol"/>
    <property type="evidence" value="ECO:0007669"/>
    <property type="project" value="TreeGrafter"/>
</dbReference>
<dbReference type="EMBL" id="LRQV01000137">
    <property type="protein sequence ID" value="KXK59020.1"/>
    <property type="molecule type" value="Genomic_DNA"/>
</dbReference>
<feature type="domain" description="B12-binding" evidence="3">
    <location>
        <begin position="84"/>
        <end position="206"/>
    </location>
</feature>
<proteinExistence type="predicted"/>
<dbReference type="InterPro" id="IPR003759">
    <property type="entry name" value="Cbl-bd_cap"/>
</dbReference>
<dbReference type="PANTHER" id="PTHR45833:SF1">
    <property type="entry name" value="METHIONINE SYNTHASE"/>
    <property type="match status" value="1"/>
</dbReference>